<reference evidence="4" key="1">
    <citation type="submission" date="2023-07" db="EMBL/GenBank/DDBJ databases">
        <title>30 novel species of actinomycetes from the DSMZ collection.</title>
        <authorList>
            <person name="Nouioui I."/>
        </authorList>
    </citation>
    <scope>NUCLEOTIDE SEQUENCE [LARGE SCALE GENOMIC DNA]</scope>
    <source>
        <strain evidence="4">DSM 44399</strain>
    </source>
</reference>
<dbReference type="Pfam" id="PF05901">
    <property type="entry name" value="Excalibur"/>
    <property type="match status" value="1"/>
</dbReference>
<dbReference type="EMBL" id="JAVREH010000082">
    <property type="protein sequence ID" value="MDT0264265.1"/>
    <property type="molecule type" value="Genomic_DNA"/>
</dbReference>
<feature type="domain" description="Excalibur calcium-binding" evidence="2">
    <location>
        <begin position="139"/>
        <end position="172"/>
    </location>
</feature>
<name>A0ABU2JH00_9ACTN</name>
<dbReference type="RefSeq" id="WP_311425407.1">
    <property type="nucleotide sequence ID" value="NZ_JAVREH010000082.1"/>
</dbReference>
<dbReference type="Proteomes" id="UP001183176">
    <property type="component" value="Unassembled WGS sequence"/>
</dbReference>
<keyword evidence="4" id="KW-1185">Reference proteome</keyword>
<protein>
    <submittedName>
        <fullName evidence="3">Excalibur calcium-binding domain-containing protein</fullName>
    </submittedName>
</protein>
<feature type="region of interest" description="Disordered" evidence="1">
    <location>
        <begin position="158"/>
        <end position="177"/>
    </location>
</feature>
<evidence type="ECO:0000313" key="4">
    <source>
        <dbReference type="Proteomes" id="UP001183176"/>
    </source>
</evidence>
<gene>
    <name evidence="3" type="ORF">RM423_23140</name>
</gene>
<organism evidence="3 4">
    <name type="scientific">Jatrophihabitans lederbergiae</name>
    <dbReference type="NCBI Taxonomy" id="3075547"/>
    <lineage>
        <taxon>Bacteria</taxon>
        <taxon>Bacillati</taxon>
        <taxon>Actinomycetota</taxon>
        <taxon>Actinomycetes</taxon>
        <taxon>Jatrophihabitantales</taxon>
        <taxon>Jatrophihabitantaceae</taxon>
        <taxon>Jatrophihabitans</taxon>
    </lineage>
</organism>
<comment type="caution">
    <text evidence="3">The sequence shown here is derived from an EMBL/GenBank/DDBJ whole genome shotgun (WGS) entry which is preliminary data.</text>
</comment>
<feature type="compositionally biased region" description="Basic and acidic residues" evidence="1">
    <location>
        <begin position="47"/>
        <end position="68"/>
    </location>
</feature>
<dbReference type="InterPro" id="IPR008613">
    <property type="entry name" value="Excalibur_Ca-bd_domain"/>
</dbReference>
<evidence type="ECO:0000259" key="2">
    <source>
        <dbReference type="Pfam" id="PF05901"/>
    </source>
</evidence>
<feature type="region of interest" description="Disordered" evidence="1">
    <location>
        <begin position="32"/>
        <end position="88"/>
    </location>
</feature>
<proteinExistence type="predicted"/>
<evidence type="ECO:0000256" key="1">
    <source>
        <dbReference type="SAM" id="MobiDB-lite"/>
    </source>
</evidence>
<sequence length="177" mass="17879">MKGSRMPGKAPLLAAVGIAVAVTTVIGLEMSSASGASGPRSLGQAMSERHGHAAGDPIFMDKGRKGVDSDADGVNQGTKTQASKVKLGQAAAVTPDQLLSQGDRSGACTIGYGRGLQCLPTTPPSAGQMGMTVQQMPWTCAEVRTVLSRGIPLNKAGVDPAQLDGNHDGVACGPGDR</sequence>
<evidence type="ECO:0000313" key="3">
    <source>
        <dbReference type="EMBL" id="MDT0264265.1"/>
    </source>
</evidence>
<accession>A0ABU2JH00</accession>